<keyword evidence="4 5" id="KW-0472">Membrane</keyword>
<keyword evidence="3 5" id="KW-1133">Transmembrane helix</keyword>
<evidence type="ECO:0000256" key="5">
    <source>
        <dbReference type="SAM" id="Phobius"/>
    </source>
</evidence>
<protein>
    <submittedName>
        <fullName evidence="6">Oligosaccharide flippase family protein</fullName>
    </submittedName>
</protein>
<dbReference type="InterPro" id="IPR002797">
    <property type="entry name" value="Polysacc_synth"/>
</dbReference>
<dbReference type="Pfam" id="PF01943">
    <property type="entry name" value="Polysacc_synt"/>
    <property type="match status" value="1"/>
</dbReference>
<sequence>MNRKIVNQILILTLCNILTYSLFFFYRVFISRQIGSIGMGLYTFGMTLYYLFYNISSGGISTAISKYIAETSELSKIKVKTIFIMGKIIFLWSVVVAIIFLSLNPILCTGVFNTPVLQETIYPLVICKVVVSQSAIFKGFFMGCKILLRLHLRRFLKIL</sequence>
<evidence type="ECO:0000313" key="7">
    <source>
        <dbReference type="Proteomes" id="UP001164745"/>
    </source>
</evidence>
<feature type="transmembrane region" description="Helical" evidence="5">
    <location>
        <begin position="50"/>
        <end position="69"/>
    </location>
</feature>
<proteinExistence type="predicted"/>
<accession>A0ABY7BE29</accession>
<feature type="transmembrane region" description="Helical" evidence="5">
    <location>
        <begin position="9"/>
        <end position="30"/>
    </location>
</feature>
<gene>
    <name evidence="6" type="ORF">OTJ99_001887</name>
</gene>
<name>A0ABY7BE29_9FIRM</name>
<comment type="subcellular location">
    <subcellularLocation>
        <location evidence="1">Membrane</location>
        <topology evidence="1">Multi-pass membrane protein</topology>
    </subcellularLocation>
</comment>
<evidence type="ECO:0000256" key="2">
    <source>
        <dbReference type="ARBA" id="ARBA00022692"/>
    </source>
</evidence>
<dbReference type="RefSeq" id="WP_235374786.1">
    <property type="nucleotide sequence ID" value="NZ_CP113864.1"/>
</dbReference>
<evidence type="ECO:0000256" key="1">
    <source>
        <dbReference type="ARBA" id="ARBA00004141"/>
    </source>
</evidence>
<keyword evidence="2 5" id="KW-0812">Transmembrane</keyword>
<evidence type="ECO:0000313" key="6">
    <source>
        <dbReference type="EMBL" id="WAM31075.1"/>
    </source>
</evidence>
<evidence type="ECO:0000256" key="4">
    <source>
        <dbReference type="ARBA" id="ARBA00023136"/>
    </source>
</evidence>
<dbReference type="EMBL" id="CP113864">
    <property type="protein sequence ID" value="WAM31075.1"/>
    <property type="molecule type" value="Genomic_DNA"/>
</dbReference>
<keyword evidence="7" id="KW-1185">Reference proteome</keyword>
<reference evidence="6" key="1">
    <citation type="submission" date="2022-12" db="EMBL/GenBank/DDBJ databases">
        <authorList>
            <person name="Bing R.G."/>
            <person name="Willard D.J."/>
            <person name="Manesh M.J.H."/>
            <person name="Laemthong T."/>
            <person name="Crosby J.R."/>
            <person name="Kelly R.M."/>
        </authorList>
    </citation>
    <scope>NUCLEOTIDE SEQUENCE</scope>
    <source>
        <strain evidence="6">DSM 8991</strain>
    </source>
</reference>
<feature type="transmembrane region" description="Helical" evidence="5">
    <location>
        <begin position="121"/>
        <end position="148"/>
    </location>
</feature>
<organism evidence="6 7">
    <name type="scientific">Caldicellulosiruptor naganoensis</name>
    <dbReference type="NCBI Taxonomy" id="29324"/>
    <lineage>
        <taxon>Bacteria</taxon>
        <taxon>Bacillati</taxon>
        <taxon>Bacillota</taxon>
        <taxon>Bacillota incertae sedis</taxon>
        <taxon>Caldicellulosiruptorales</taxon>
        <taxon>Caldicellulosiruptoraceae</taxon>
        <taxon>Caldicellulosiruptor</taxon>
    </lineage>
</organism>
<dbReference type="Proteomes" id="UP001164745">
    <property type="component" value="Chromosome"/>
</dbReference>
<feature type="transmembrane region" description="Helical" evidence="5">
    <location>
        <begin position="81"/>
        <end position="101"/>
    </location>
</feature>
<evidence type="ECO:0000256" key="3">
    <source>
        <dbReference type="ARBA" id="ARBA00022989"/>
    </source>
</evidence>